<evidence type="ECO:0000313" key="3">
    <source>
        <dbReference type="Proteomes" id="UP001060919"/>
    </source>
</evidence>
<proteinExistence type="predicted"/>
<dbReference type="KEGG" id="aup:AsAng_0029730"/>
<accession>A0A915YFM8</accession>
<dbReference type="AlphaFoldDB" id="A0A915YFM8"/>
<evidence type="ECO:0000256" key="1">
    <source>
        <dbReference type="SAM" id="Phobius"/>
    </source>
</evidence>
<protein>
    <submittedName>
        <fullName evidence="2">Uncharacterized protein</fullName>
    </submittedName>
</protein>
<reference evidence="2" key="1">
    <citation type="submission" date="2022-09" db="EMBL/GenBank/DDBJ databases">
        <title>Aureispira anguillicida sp. nov., isolated from Leptocephalus of Japanese eel Anguilla japonica.</title>
        <authorList>
            <person name="Yuasa K."/>
            <person name="Mekata T."/>
            <person name="Ikunari K."/>
        </authorList>
    </citation>
    <scope>NUCLEOTIDE SEQUENCE</scope>
    <source>
        <strain evidence="2">EL160426</strain>
    </source>
</reference>
<dbReference type="RefSeq" id="WP_264793352.1">
    <property type="nucleotide sequence ID" value="NZ_AP026867.1"/>
</dbReference>
<sequence>MAKREVNSIDQVILEKITETLKWWNNVATIKAEDPWIWIALKIAIRLVGIVIMIALSPFALLGFILAISLVL</sequence>
<keyword evidence="1" id="KW-0812">Transmembrane</keyword>
<keyword evidence="3" id="KW-1185">Reference proteome</keyword>
<keyword evidence="1" id="KW-1133">Transmembrane helix</keyword>
<keyword evidence="1" id="KW-0472">Membrane</keyword>
<evidence type="ECO:0000313" key="2">
    <source>
        <dbReference type="EMBL" id="BDS12254.1"/>
    </source>
</evidence>
<name>A0A915YFM8_9BACT</name>
<dbReference type="EMBL" id="AP026867">
    <property type="protein sequence ID" value="BDS12254.1"/>
    <property type="molecule type" value="Genomic_DNA"/>
</dbReference>
<organism evidence="2 3">
    <name type="scientific">Aureispira anguillae</name>
    <dbReference type="NCBI Taxonomy" id="2864201"/>
    <lineage>
        <taxon>Bacteria</taxon>
        <taxon>Pseudomonadati</taxon>
        <taxon>Bacteroidota</taxon>
        <taxon>Saprospiria</taxon>
        <taxon>Saprospirales</taxon>
        <taxon>Saprospiraceae</taxon>
        <taxon>Aureispira</taxon>
    </lineage>
</organism>
<feature type="transmembrane region" description="Helical" evidence="1">
    <location>
        <begin position="47"/>
        <end position="71"/>
    </location>
</feature>
<dbReference type="Proteomes" id="UP001060919">
    <property type="component" value="Chromosome"/>
</dbReference>
<gene>
    <name evidence="2" type="ORF">AsAng_0029730</name>
</gene>